<keyword evidence="17" id="KW-1185">Reference proteome</keyword>
<keyword evidence="3" id="KW-0813">Transport</keyword>
<evidence type="ECO:0000256" key="4">
    <source>
        <dbReference type="ARBA" id="ARBA00022475"/>
    </source>
</evidence>
<dbReference type="InterPro" id="IPR020845">
    <property type="entry name" value="AMP-binding_CS"/>
</dbReference>
<dbReference type="AlphaFoldDB" id="A0A4R3MC48"/>
<evidence type="ECO:0000256" key="10">
    <source>
        <dbReference type="ARBA" id="ARBA00023055"/>
    </source>
</evidence>
<dbReference type="Gene3D" id="3.30.300.30">
    <property type="match status" value="1"/>
</dbReference>
<evidence type="ECO:0000256" key="11">
    <source>
        <dbReference type="ARBA" id="ARBA00023136"/>
    </source>
</evidence>
<dbReference type="GO" id="GO:0005886">
    <property type="term" value="C:plasma membrane"/>
    <property type="evidence" value="ECO:0007669"/>
    <property type="project" value="UniProtKB-SubCell"/>
</dbReference>
<evidence type="ECO:0000256" key="7">
    <source>
        <dbReference type="ARBA" id="ARBA00022741"/>
    </source>
</evidence>
<accession>A0A4R3MC48</accession>
<keyword evidence="4" id="KW-1003">Cell membrane</keyword>
<dbReference type="NCBIfam" id="NF006134">
    <property type="entry name" value="PRK08279.1"/>
    <property type="match status" value="1"/>
</dbReference>
<organism evidence="16 17">
    <name type="scientific">Tepidamorphus gemmatus</name>
    <dbReference type="NCBI Taxonomy" id="747076"/>
    <lineage>
        <taxon>Bacteria</taxon>
        <taxon>Pseudomonadati</taxon>
        <taxon>Pseudomonadota</taxon>
        <taxon>Alphaproteobacteria</taxon>
        <taxon>Hyphomicrobiales</taxon>
        <taxon>Tepidamorphaceae</taxon>
        <taxon>Tepidamorphus</taxon>
    </lineage>
</organism>
<comment type="caution">
    <text evidence="16">The sequence shown here is derived from an EMBL/GenBank/DDBJ whole genome shotgun (WGS) entry which is preliminary data.</text>
</comment>
<keyword evidence="6" id="KW-0812">Transmembrane</keyword>
<dbReference type="Gene3D" id="3.40.50.12780">
    <property type="entry name" value="N-terminal domain of ligase-like"/>
    <property type="match status" value="1"/>
</dbReference>
<evidence type="ECO:0000256" key="12">
    <source>
        <dbReference type="ARBA" id="ARBA00023140"/>
    </source>
</evidence>
<reference evidence="16 17" key="1">
    <citation type="submission" date="2019-03" db="EMBL/GenBank/DDBJ databases">
        <title>Genomic Encyclopedia of Type Strains, Phase IV (KMG-IV): sequencing the most valuable type-strain genomes for metagenomic binning, comparative biology and taxonomic classification.</title>
        <authorList>
            <person name="Goeker M."/>
        </authorList>
    </citation>
    <scope>NUCLEOTIDE SEQUENCE [LARGE SCALE GENOMIC DNA]</scope>
    <source>
        <strain evidence="16 17">DSM 19345</strain>
    </source>
</reference>
<dbReference type="Proteomes" id="UP000295678">
    <property type="component" value="Unassembled WGS sequence"/>
</dbReference>
<evidence type="ECO:0000256" key="2">
    <source>
        <dbReference type="ARBA" id="ARBA00006432"/>
    </source>
</evidence>
<evidence type="ECO:0000256" key="9">
    <source>
        <dbReference type="ARBA" id="ARBA00022989"/>
    </source>
</evidence>
<keyword evidence="5" id="KW-0436">Ligase</keyword>
<evidence type="ECO:0000256" key="1">
    <source>
        <dbReference type="ARBA" id="ARBA00004651"/>
    </source>
</evidence>
<dbReference type="Pfam" id="PF13193">
    <property type="entry name" value="AMP-binding_C"/>
    <property type="match status" value="1"/>
</dbReference>
<dbReference type="OrthoDB" id="7315605at2"/>
<dbReference type="FunFam" id="3.40.50.12780:FF:000019">
    <property type="entry name" value="Long-chain fatty acid transporter"/>
    <property type="match status" value="1"/>
</dbReference>
<comment type="subcellular location">
    <subcellularLocation>
        <location evidence="1">Cell membrane</location>
        <topology evidence="1">Multi-pass membrane protein</topology>
    </subcellularLocation>
    <subcellularLocation>
        <location evidence="13">Peroxisome membrane</location>
    </subcellularLocation>
</comment>
<evidence type="ECO:0000313" key="16">
    <source>
        <dbReference type="EMBL" id="TCT10712.1"/>
    </source>
</evidence>
<evidence type="ECO:0000259" key="15">
    <source>
        <dbReference type="Pfam" id="PF13193"/>
    </source>
</evidence>
<dbReference type="PANTHER" id="PTHR43107">
    <property type="entry name" value="LONG-CHAIN FATTY ACID TRANSPORT PROTEIN"/>
    <property type="match status" value="1"/>
</dbReference>
<dbReference type="GO" id="GO:0044539">
    <property type="term" value="P:long-chain fatty acid import into cell"/>
    <property type="evidence" value="ECO:0007669"/>
    <property type="project" value="TreeGrafter"/>
</dbReference>
<evidence type="ECO:0000313" key="17">
    <source>
        <dbReference type="Proteomes" id="UP000295678"/>
    </source>
</evidence>
<dbReference type="PANTHER" id="PTHR43107:SF15">
    <property type="entry name" value="FATTY ACID TRANSPORT PROTEIN 3, ISOFORM A"/>
    <property type="match status" value="1"/>
</dbReference>
<dbReference type="GO" id="GO:0005324">
    <property type="term" value="F:long-chain fatty acid transmembrane transporter activity"/>
    <property type="evidence" value="ECO:0007669"/>
    <property type="project" value="TreeGrafter"/>
</dbReference>
<evidence type="ECO:0000259" key="14">
    <source>
        <dbReference type="Pfam" id="PF00501"/>
    </source>
</evidence>
<dbReference type="InterPro" id="IPR045851">
    <property type="entry name" value="AMP-bd_C_sf"/>
</dbReference>
<evidence type="ECO:0000256" key="3">
    <source>
        <dbReference type="ARBA" id="ARBA00022448"/>
    </source>
</evidence>
<feature type="domain" description="AMP-binding enzyme C-terminal" evidence="15">
    <location>
        <begin position="478"/>
        <end position="551"/>
    </location>
</feature>
<keyword evidence="12" id="KW-0576">Peroxisome</keyword>
<evidence type="ECO:0000256" key="8">
    <source>
        <dbReference type="ARBA" id="ARBA00022840"/>
    </source>
</evidence>
<feature type="domain" description="AMP-dependent synthetase/ligase" evidence="14">
    <location>
        <begin position="41"/>
        <end position="361"/>
    </location>
</feature>
<dbReference type="FunFam" id="3.30.300.30:FF:000002">
    <property type="entry name" value="Long-chain fatty acid transport protein 1"/>
    <property type="match status" value="1"/>
</dbReference>
<sequence length="599" mass="66762">MGLIERLRSEYLYAAGALRILRRVTPIARNRTRTFPDVLDDLAAQHADSVAILDESRSLTYRGLLARSNQYAQWARAAGIGKGDTVALLLSNQPEYLAVWMGIIRVGGICALLNTNLTGAALAHCINIVGARHVIVGAELIGAYETAEPLLTGGPQAWVSGRTASGRERIDYALEQFTGEALPRSELPGLTIDDPALYIYTSGTTGLPKAAVINHYRIQAIMAGFAALCNSKASDRIYVAQPMYHTAGGVIAPGIALMAGGSCFVREKFSARQFWDDIVAHDCTMFQYIGELCRYLLNAPTNPNESRHKIRLCNGNGLRPDIWMDFKTRFRIPQIIEWYAATEGNVTLFNLDGKPGAVGRIPKWLERRFMTKIVRFDVESEKVVRGADGFCIECGPDEVGEAIGRILIDPKAPAQRFDGYADPKETERKVLRDVFEKGDAWFRTGDLMRKDRLGYFYFVDRIGDTFRWKGENVSTSEVAETITVFPGIREANVYGVTVDGQDGRAGMAAVVADEDLDLGALREHLTARLPSYARPLFLRIRKEIEVTGTFKQKKVELRAEGFDPDRVGDDIYFNDPTTERFVRLDRDLYRRIQSGDVRL</sequence>
<proteinExistence type="inferred from homology"/>
<keyword evidence="10" id="KW-0445">Lipid transport</keyword>
<evidence type="ECO:0000256" key="6">
    <source>
        <dbReference type="ARBA" id="ARBA00022692"/>
    </source>
</evidence>
<name>A0A4R3MC48_9HYPH</name>
<keyword evidence="9" id="KW-1133">Transmembrane helix</keyword>
<dbReference type="GO" id="GO:0005524">
    <property type="term" value="F:ATP binding"/>
    <property type="evidence" value="ECO:0007669"/>
    <property type="project" value="UniProtKB-KW"/>
</dbReference>
<dbReference type="InterPro" id="IPR000873">
    <property type="entry name" value="AMP-dep_synth/lig_dom"/>
</dbReference>
<dbReference type="SUPFAM" id="SSF56801">
    <property type="entry name" value="Acetyl-CoA synthetase-like"/>
    <property type="match status" value="1"/>
</dbReference>
<keyword evidence="7" id="KW-0547">Nucleotide-binding</keyword>
<dbReference type="Pfam" id="PF00501">
    <property type="entry name" value="AMP-binding"/>
    <property type="match status" value="1"/>
</dbReference>
<protein>
    <submittedName>
        <fullName evidence="16">Fatty-acyl-CoA synthase</fullName>
    </submittedName>
</protein>
<evidence type="ECO:0000256" key="5">
    <source>
        <dbReference type="ARBA" id="ARBA00022598"/>
    </source>
</evidence>
<evidence type="ECO:0000256" key="13">
    <source>
        <dbReference type="ARBA" id="ARBA00046271"/>
    </source>
</evidence>
<dbReference type="RefSeq" id="WP_132806549.1">
    <property type="nucleotide sequence ID" value="NZ_SMAK01000005.1"/>
</dbReference>
<keyword evidence="8" id="KW-0067">ATP-binding</keyword>
<keyword evidence="11" id="KW-0472">Membrane</keyword>
<dbReference type="InterPro" id="IPR025110">
    <property type="entry name" value="AMP-bd_C"/>
</dbReference>
<comment type="similarity">
    <text evidence="2">Belongs to the ATP-dependent AMP-binding enzyme family.</text>
</comment>
<dbReference type="PROSITE" id="PS00455">
    <property type="entry name" value="AMP_BINDING"/>
    <property type="match status" value="1"/>
</dbReference>
<dbReference type="EMBL" id="SMAK01000005">
    <property type="protein sequence ID" value="TCT10712.1"/>
    <property type="molecule type" value="Genomic_DNA"/>
</dbReference>
<dbReference type="GO" id="GO:0004467">
    <property type="term" value="F:long-chain fatty acid-CoA ligase activity"/>
    <property type="evidence" value="ECO:0007669"/>
    <property type="project" value="TreeGrafter"/>
</dbReference>
<dbReference type="InterPro" id="IPR042099">
    <property type="entry name" value="ANL_N_sf"/>
</dbReference>
<gene>
    <name evidence="16" type="ORF">EDC22_105212</name>
</gene>